<evidence type="ECO:0000256" key="2">
    <source>
        <dbReference type="SAM" id="MobiDB-lite"/>
    </source>
</evidence>
<evidence type="ECO:0000256" key="1">
    <source>
        <dbReference type="SAM" id="Coils"/>
    </source>
</evidence>
<keyword evidence="1" id="KW-0175">Coiled coil</keyword>
<dbReference type="AlphaFoldDB" id="A0A5N5QX48"/>
<feature type="region of interest" description="Disordered" evidence="2">
    <location>
        <begin position="304"/>
        <end position="328"/>
    </location>
</feature>
<feature type="region of interest" description="Disordered" evidence="2">
    <location>
        <begin position="147"/>
        <end position="208"/>
    </location>
</feature>
<protein>
    <submittedName>
        <fullName evidence="3">Uncharacterized protein</fullName>
    </submittedName>
</protein>
<feature type="region of interest" description="Disordered" evidence="2">
    <location>
        <begin position="50"/>
        <end position="73"/>
    </location>
</feature>
<organism evidence="3 4">
    <name type="scientific">Ceratobasidium theobromae</name>
    <dbReference type="NCBI Taxonomy" id="1582974"/>
    <lineage>
        <taxon>Eukaryota</taxon>
        <taxon>Fungi</taxon>
        <taxon>Dikarya</taxon>
        <taxon>Basidiomycota</taxon>
        <taxon>Agaricomycotina</taxon>
        <taxon>Agaricomycetes</taxon>
        <taxon>Cantharellales</taxon>
        <taxon>Ceratobasidiaceae</taxon>
        <taxon>Ceratobasidium</taxon>
    </lineage>
</organism>
<sequence>MASPSHEDHSDLDSLFGDDEEERVIQESQQRSIIRFPRAAVLSQNVGTIAHSSVPSSTEHSSGPMSSPSISPTRDIVPEEATSIFQGKRNAAPTPHQPNKKRRVEFDSACPSSKVKPTLVHLLHTASGQPLSSAKLKSIASLLAPSTSASRHSLRGLKGKPNTAPGGTAPIPLGIGTATDPVVISDEPSATPPSSLSDPSLSSGRRLTRSQQARLLLEALPNDPSDVLSQTLSTILKNPTVPHGRSNAPRDTAVYLANGRLTGTPFLRLLRYLAGPSRRTDPALGLALLKKLVEAMRATEEMTSKAASVNQSSAASTPTPTTPGTPSATSFPFHDYSMALCSSGHTEPTLFSQFDLVLATGLGGFLLPPIPEFDAVGPSDIVIDPELLALSQDPAYLQISSQSFHDFEFDFSELLGALPAPLPDCAGSTEVATDPGSLAIDPSTAWGNPTDTVALDNFLSTWSPDEQSHPPVESQLATITPQHIEPAPSIVASMLDRPGVSAYGQGLKHQSHSPSSMRIPPRVEALALLERAQARKKELEAKISLAKRQLWGCKIEAGAEQNLLDRLKKGR</sequence>
<dbReference type="EMBL" id="SSOP01000003">
    <property type="protein sequence ID" value="KAB5596189.1"/>
    <property type="molecule type" value="Genomic_DNA"/>
</dbReference>
<feature type="compositionally biased region" description="Basic and acidic residues" evidence="2">
    <location>
        <begin position="1"/>
        <end position="12"/>
    </location>
</feature>
<dbReference type="Proteomes" id="UP000383932">
    <property type="component" value="Unassembled WGS sequence"/>
</dbReference>
<feature type="region of interest" description="Disordered" evidence="2">
    <location>
        <begin position="1"/>
        <end position="30"/>
    </location>
</feature>
<feature type="coiled-coil region" evidence="1">
    <location>
        <begin position="522"/>
        <end position="549"/>
    </location>
</feature>
<accession>A0A5N5QX48</accession>
<gene>
    <name evidence="3" type="ORF">CTheo_461</name>
</gene>
<keyword evidence="4" id="KW-1185">Reference proteome</keyword>
<proteinExistence type="predicted"/>
<feature type="compositionally biased region" description="Low complexity" evidence="2">
    <location>
        <begin position="312"/>
        <end position="328"/>
    </location>
</feature>
<feature type="compositionally biased region" description="Low complexity" evidence="2">
    <location>
        <begin position="188"/>
        <end position="203"/>
    </location>
</feature>
<comment type="caution">
    <text evidence="3">The sequence shown here is derived from an EMBL/GenBank/DDBJ whole genome shotgun (WGS) entry which is preliminary data.</text>
</comment>
<evidence type="ECO:0000313" key="4">
    <source>
        <dbReference type="Proteomes" id="UP000383932"/>
    </source>
</evidence>
<reference evidence="3 4" key="1">
    <citation type="journal article" date="2019" name="Fungal Biol. Biotechnol.">
        <title>Draft genome sequence of fastidious pathogen Ceratobasidium theobromae, which causes vascular-streak dieback in Theobroma cacao.</title>
        <authorList>
            <person name="Ali S.S."/>
            <person name="Asman A."/>
            <person name="Shao J."/>
            <person name="Firmansyah A.P."/>
            <person name="Susilo A.W."/>
            <person name="Rosmana A."/>
            <person name="McMahon P."/>
            <person name="Junaid M."/>
            <person name="Guest D."/>
            <person name="Kheng T.Y."/>
            <person name="Meinhardt L.W."/>
            <person name="Bailey B.A."/>
        </authorList>
    </citation>
    <scope>NUCLEOTIDE SEQUENCE [LARGE SCALE GENOMIC DNA]</scope>
    <source>
        <strain evidence="3 4">CT2</strain>
    </source>
</reference>
<name>A0A5N5QX48_9AGAM</name>
<evidence type="ECO:0000313" key="3">
    <source>
        <dbReference type="EMBL" id="KAB5596189.1"/>
    </source>
</evidence>
<dbReference type="OrthoDB" id="3189588at2759"/>
<feature type="compositionally biased region" description="Low complexity" evidence="2">
    <location>
        <begin position="52"/>
        <end position="72"/>
    </location>
</feature>